<organism evidence="10 11">
    <name type="scientific">Sporosarcina globispora</name>
    <name type="common">Bacillus globisporus</name>
    <dbReference type="NCBI Taxonomy" id="1459"/>
    <lineage>
        <taxon>Bacteria</taxon>
        <taxon>Bacillati</taxon>
        <taxon>Bacillota</taxon>
        <taxon>Bacilli</taxon>
        <taxon>Bacillales</taxon>
        <taxon>Caryophanaceae</taxon>
        <taxon>Sporosarcina</taxon>
    </lineage>
</organism>
<evidence type="ECO:0000259" key="8">
    <source>
        <dbReference type="Pfam" id="PF04239"/>
    </source>
</evidence>
<dbReference type="RefSeq" id="WP_053436759.1">
    <property type="nucleotide sequence ID" value="NZ_LGUF01000007.1"/>
</dbReference>
<evidence type="ECO:0000256" key="5">
    <source>
        <dbReference type="ARBA" id="ARBA00022989"/>
    </source>
</evidence>
<dbReference type="GO" id="GO:0005886">
    <property type="term" value="C:plasma membrane"/>
    <property type="evidence" value="ECO:0007669"/>
    <property type="project" value="UniProtKB-SubCell"/>
</dbReference>
<keyword evidence="6 7" id="KW-0472">Membrane</keyword>
<evidence type="ECO:0000256" key="4">
    <source>
        <dbReference type="ARBA" id="ARBA00022692"/>
    </source>
</evidence>
<dbReference type="PANTHER" id="PTHR34582:SF5">
    <property type="entry name" value="UPF0702 TRANSMEMBRANE PROTEIN YETF"/>
    <property type="match status" value="1"/>
</dbReference>
<dbReference type="InterPro" id="IPR023090">
    <property type="entry name" value="UPF0702_alpha/beta_dom_sf"/>
</dbReference>
<dbReference type="Pfam" id="PF04239">
    <property type="entry name" value="DUF421"/>
    <property type="match status" value="1"/>
</dbReference>
<evidence type="ECO:0000256" key="1">
    <source>
        <dbReference type="ARBA" id="ARBA00004651"/>
    </source>
</evidence>
<reference evidence="11" key="1">
    <citation type="submission" date="2015-07" db="EMBL/GenBank/DDBJ databases">
        <title>Fjat-10036 dsm4.</title>
        <authorList>
            <person name="Liu B."/>
            <person name="Wang J."/>
            <person name="Zhu Y."/>
            <person name="Liu G."/>
            <person name="Chen Q."/>
            <person name="Chen Z."/>
            <person name="Lan J."/>
            <person name="Che J."/>
            <person name="Ge C."/>
            <person name="Shi H."/>
            <person name="Pan Z."/>
            <person name="Liu X."/>
        </authorList>
    </citation>
    <scope>NUCLEOTIDE SEQUENCE [LARGE SCALE GENOMIC DNA]</scope>
    <source>
        <strain evidence="11">DSM 4</strain>
    </source>
</reference>
<dbReference type="Proteomes" id="UP000037109">
    <property type="component" value="Unassembled WGS sequence"/>
</dbReference>
<dbReference type="AlphaFoldDB" id="A0A0M0GIX3"/>
<evidence type="ECO:0000313" key="11">
    <source>
        <dbReference type="Proteomes" id="UP000037109"/>
    </source>
</evidence>
<comment type="subcellular location">
    <subcellularLocation>
        <location evidence="1">Cell membrane</location>
        <topology evidence="1">Multi-pass membrane protein</topology>
    </subcellularLocation>
</comment>
<proteinExistence type="inferred from homology"/>
<name>A0A0M0GIX3_SPOGL</name>
<dbReference type="InterPro" id="IPR007353">
    <property type="entry name" value="DUF421"/>
</dbReference>
<evidence type="ECO:0000256" key="3">
    <source>
        <dbReference type="ARBA" id="ARBA00022475"/>
    </source>
</evidence>
<feature type="domain" description="YetF-like N-terminal transmembrane" evidence="9">
    <location>
        <begin position="3"/>
        <end position="77"/>
    </location>
</feature>
<evidence type="ECO:0000256" key="7">
    <source>
        <dbReference type="SAM" id="Phobius"/>
    </source>
</evidence>
<keyword evidence="4 7" id="KW-0812">Transmembrane</keyword>
<keyword evidence="5 7" id="KW-1133">Transmembrane helix</keyword>
<sequence>MEYLHIISVLVIGYIFLFAMAKLLGKTQITQITPFDFISAIVLGELVGNALYDQETGIPEIFFAVAVWGTLIYATEILTQKFKRARKLLEGEPSIVIKKGRIVYEELKKNHLDINQLQHLLRSKDVFSIRECEYAILETDGTVSALKKPLYSTPTIQDLNLPLNKIELPVTLILDGEVVWDNLKSINWDERKLNNEIKNIGVHNVKDVLYAEWKKGEALHVQTY</sequence>
<accession>A0A0M0GIX3</accession>
<keyword evidence="3" id="KW-1003">Cell membrane</keyword>
<dbReference type="InterPro" id="IPR048454">
    <property type="entry name" value="YetF_N"/>
</dbReference>
<feature type="transmembrane region" description="Helical" evidence="7">
    <location>
        <begin position="58"/>
        <end position="78"/>
    </location>
</feature>
<dbReference type="Pfam" id="PF20730">
    <property type="entry name" value="YetF_N"/>
    <property type="match status" value="1"/>
</dbReference>
<feature type="transmembrane region" description="Helical" evidence="7">
    <location>
        <begin position="6"/>
        <end position="25"/>
    </location>
</feature>
<protein>
    <submittedName>
        <fullName evidence="10">Membrane protein</fullName>
    </submittedName>
</protein>
<feature type="domain" description="YetF C-terminal" evidence="8">
    <location>
        <begin position="80"/>
        <end position="214"/>
    </location>
</feature>
<dbReference type="PANTHER" id="PTHR34582">
    <property type="entry name" value="UPF0702 TRANSMEMBRANE PROTEIN YCAP"/>
    <property type="match status" value="1"/>
</dbReference>
<gene>
    <name evidence="10" type="ORF">AF332_22975</name>
</gene>
<dbReference type="PATRIC" id="fig|1459.3.peg.5067"/>
<keyword evidence="11" id="KW-1185">Reference proteome</keyword>
<dbReference type="STRING" id="1459.AF332_22975"/>
<comment type="caution">
    <text evidence="10">The sequence shown here is derived from an EMBL/GenBank/DDBJ whole genome shotgun (WGS) entry which is preliminary data.</text>
</comment>
<evidence type="ECO:0000259" key="9">
    <source>
        <dbReference type="Pfam" id="PF20730"/>
    </source>
</evidence>
<evidence type="ECO:0000256" key="2">
    <source>
        <dbReference type="ARBA" id="ARBA00006448"/>
    </source>
</evidence>
<dbReference type="EMBL" id="LGUF01000007">
    <property type="protein sequence ID" value="KON89391.1"/>
    <property type="molecule type" value="Genomic_DNA"/>
</dbReference>
<dbReference type="OrthoDB" id="1076133at2"/>
<evidence type="ECO:0000256" key="6">
    <source>
        <dbReference type="ARBA" id="ARBA00023136"/>
    </source>
</evidence>
<evidence type="ECO:0000313" key="10">
    <source>
        <dbReference type="EMBL" id="KON89391.1"/>
    </source>
</evidence>
<dbReference type="Gene3D" id="3.30.240.20">
    <property type="entry name" value="bsu07140 like domains"/>
    <property type="match status" value="2"/>
</dbReference>
<comment type="similarity">
    <text evidence="2">Belongs to the UPF0702 family.</text>
</comment>